<organism evidence="4 5">
    <name type="scientific">Krasilnikovia cinnamomea</name>
    <dbReference type="NCBI Taxonomy" id="349313"/>
    <lineage>
        <taxon>Bacteria</taxon>
        <taxon>Bacillati</taxon>
        <taxon>Actinomycetota</taxon>
        <taxon>Actinomycetes</taxon>
        <taxon>Micromonosporales</taxon>
        <taxon>Micromonosporaceae</taxon>
        <taxon>Krasilnikovia</taxon>
    </lineage>
</organism>
<keyword evidence="4" id="KW-0969">Cilium</keyword>
<comment type="caution">
    <text evidence="4">The sequence shown here is derived from an EMBL/GenBank/DDBJ whole genome shotgun (WGS) entry which is preliminary data.</text>
</comment>
<dbReference type="InterPro" id="IPR051056">
    <property type="entry name" value="Glycosyl_Hydrolase_73"/>
</dbReference>
<proteinExistence type="predicted"/>
<dbReference type="Pfam" id="PF01832">
    <property type="entry name" value="Glucosaminidase"/>
    <property type="match status" value="1"/>
</dbReference>
<dbReference type="PANTHER" id="PTHR33308:SF9">
    <property type="entry name" value="PEPTIDOGLYCAN HYDROLASE FLGJ"/>
    <property type="match status" value="1"/>
</dbReference>
<evidence type="ECO:0000256" key="1">
    <source>
        <dbReference type="ARBA" id="ARBA00022801"/>
    </source>
</evidence>
<dbReference type="InterPro" id="IPR002901">
    <property type="entry name" value="MGlyc_endo_b_GlcNAc-like_dom"/>
</dbReference>
<evidence type="ECO:0000313" key="4">
    <source>
        <dbReference type="EMBL" id="RZU48613.1"/>
    </source>
</evidence>
<keyword evidence="4" id="KW-0282">Flagellum</keyword>
<dbReference type="NCBIfam" id="NF038016">
    <property type="entry name" value="sporang_Gsm"/>
    <property type="match status" value="1"/>
</dbReference>
<evidence type="ECO:0000259" key="3">
    <source>
        <dbReference type="SMART" id="SM00047"/>
    </source>
</evidence>
<reference evidence="4 5" key="1">
    <citation type="submission" date="2019-02" db="EMBL/GenBank/DDBJ databases">
        <title>Sequencing the genomes of 1000 actinobacteria strains.</title>
        <authorList>
            <person name="Klenk H.-P."/>
        </authorList>
    </citation>
    <scope>NUCLEOTIDE SEQUENCE [LARGE SCALE GENOMIC DNA]</scope>
    <source>
        <strain evidence="4 5">DSM 45162</strain>
    </source>
</reference>
<dbReference type="SMART" id="SM00047">
    <property type="entry name" value="LYZ2"/>
    <property type="match status" value="1"/>
</dbReference>
<dbReference type="EMBL" id="SHKY01000001">
    <property type="protein sequence ID" value="RZU48613.1"/>
    <property type="molecule type" value="Genomic_DNA"/>
</dbReference>
<dbReference type="GO" id="GO:0004040">
    <property type="term" value="F:amidase activity"/>
    <property type="evidence" value="ECO:0007669"/>
    <property type="project" value="InterPro"/>
</dbReference>
<evidence type="ECO:0000256" key="2">
    <source>
        <dbReference type="SAM" id="SignalP"/>
    </source>
</evidence>
<feature type="chain" id="PRO_5021029268" evidence="2">
    <location>
        <begin position="32"/>
        <end position="381"/>
    </location>
</feature>
<dbReference type="PRINTS" id="PR01002">
    <property type="entry name" value="FLGFLGJ"/>
</dbReference>
<name>A0A4Q7ZER5_9ACTN</name>
<feature type="domain" description="Mannosyl-glycoprotein endo-beta-N-acetylglucosamidase-like" evidence="3">
    <location>
        <begin position="219"/>
        <end position="378"/>
    </location>
</feature>
<dbReference type="Proteomes" id="UP000292564">
    <property type="component" value="Unassembled WGS sequence"/>
</dbReference>
<dbReference type="AlphaFoldDB" id="A0A4Q7ZER5"/>
<keyword evidence="5" id="KW-1185">Reference proteome</keyword>
<gene>
    <name evidence="4" type="ORF">EV385_0330</name>
</gene>
<evidence type="ECO:0000313" key="5">
    <source>
        <dbReference type="Proteomes" id="UP000292564"/>
    </source>
</evidence>
<keyword evidence="4" id="KW-0966">Cell projection</keyword>
<keyword evidence="2" id="KW-0732">Signal</keyword>
<feature type="signal peptide" evidence="2">
    <location>
        <begin position="1"/>
        <end position="31"/>
    </location>
</feature>
<dbReference type="OrthoDB" id="3734014at2"/>
<protein>
    <submittedName>
        <fullName evidence="4">Flagellar protein FlgJ</fullName>
    </submittedName>
</protein>
<sequence length="381" mass="41302">MLHTARRLLTAPALAVVIGAGLLVAPQAAAAAGVAATVDVRGTLRIRTAPSLAAPIVGAVHDEQRVTVECATRGTEVRGSQRTTDVWDRLGAGRYISHAYVRPLGTIPSCAAVRAQAQPVKVRPAAVKTAAVKYTVGRIRSSDGRVNVRAGVSLTSPVRATLANGARVNLVCGVVGARVKGTVRTTTQWDRLSNGRYVSHAYVVTPTLRLCPGAPRPVQTPALTPEQFIARSVAGAQRGWREYGVPPSVTIAQAILESGWGRSDLSVADRNFFGIKCFNGKHGPLANGCHTYKTQECTKAGKCFVTTASFRTYASQANSYRDHGYFLRVNSRYKPAFKYTRSANKFIWTVWKAGYATDPNYYTKITGIMARWGLYRYDTWK</sequence>
<dbReference type="PANTHER" id="PTHR33308">
    <property type="entry name" value="PEPTIDOGLYCAN HYDROLASE FLGJ"/>
    <property type="match status" value="1"/>
</dbReference>
<dbReference type="Gene3D" id="1.10.530.10">
    <property type="match status" value="1"/>
</dbReference>
<accession>A0A4Q7ZER5</accession>
<keyword evidence="1" id="KW-0378">Hydrolase</keyword>